<sequence length="117" mass="14308">MERLDIKDLYYIFNFIEIYIKNEVVERFKSLGSVQEIKIEKSIFEEYDKEEGYEEEREITIYENLLDTLYSIFRFARKQCNMSLKECLDISIVDLLDYINSEFEYLEENKDKDYTDV</sequence>
<dbReference type="AlphaFoldDB" id="A0A0H2YPT0"/>
<reference evidence="1 2" key="1">
    <citation type="journal article" date="2006" name="Genome Res.">
        <title>Skewed genomic variability in strains of the toxigenic bacterial pathogen, Clostridium perfringens.</title>
        <authorList>
            <person name="Myers G.S."/>
            <person name="Rasko D.A."/>
            <person name="Cheung J.K."/>
            <person name="Ravel J."/>
            <person name="Seshadri R."/>
            <person name="Deboy R.T."/>
            <person name="Ren Q."/>
            <person name="Varga J."/>
            <person name="Awad M.M."/>
            <person name="Brinkac L.M."/>
            <person name="Daugherty S.C."/>
            <person name="Haft D.H."/>
            <person name="Dodson R.J."/>
            <person name="Madupu R."/>
            <person name="Nelson W.C."/>
            <person name="Rosovitz M.J."/>
            <person name="Sullivan S.A."/>
            <person name="Khouri H."/>
            <person name="Dimitrov G.I."/>
            <person name="Watkins K.L."/>
            <person name="Mulligan S."/>
            <person name="Benton J."/>
            <person name="Radune D."/>
            <person name="Fisher D.J."/>
            <person name="Atkins H.S."/>
            <person name="Hiscox T."/>
            <person name="Jost B.H."/>
            <person name="Billington S.J."/>
            <person name="Songer J.G."/>
            <person name="McClane B.A."/>
            <person name="Titball R.W."/>
            <person name="Rood J.I."/>
            <person name="Melville S.B."/>
            <person name="Paulsen I.T."/>
        </authorList>
    </citation>
    <scope>NUCLEOTIDE SEQUENCE [LARGE SCALE GENOMIC DNA]</scope>
    <source>
        <strain evidence="2">ATCC 13124 / DSM 756 / JCM 1290 / NCIMB 6125 / NCTC 8237 / S 107 / Type A</strain>
    </source>
</reference>
<protein>
    <submittedName>
        <fullName evidence="1">Uncharacterized protein</fullName>
    </submittedName>
</protein>
<name>A0A0H2YPT0_CLOP1</name>
<dbReference type="eggNOG" id="ENOG5033Z2T">
    <property type="taxonomic scope" value="Bacteria"/>
</dbReference>
<dbReference type="PaxDb" id="195103-CPF_1577"/>
<dbReference type="KEGG" id="cpf:CPF_1577"/>
<dbReference type="EMBL" id="CP000246">
    <property type="protein sequence ID" value="ABG82816.1"/>
    <property type="molecule type" value="Genomic_DNA"/>
</dbReference>
<evidence type="ECO:0000313" key="2">
    <source>
        <dbReference type="Proteomes" id="UP000001823"/>
    </source>
</evidence>
<dbReference type="Proteomes" id="UP000001823">
    <property type="component" value="Chromosome"/>
</dbReference>
<dbReference type="STRING" id="195103.CPF_1577"/>
<evidence type="ECO:0000313" key="1">
    <source>
        <dbReference type="EMBL" id="ABG82816.1"/>
    </source>
</evidence>
<gene>
    <name evidence="1" type="ordered locus">CPF_1577</name>
</gene>
<accession>A0A0H2YPT0</accession>
<dbReference type="HOGENOM" id="CLU_2080691_0_0_9"/>
<keyword evidence="2" id="KW-1185">Reference proteome</keyword>
<proteinExistence type="predicted"/>
<organism evidence="1 2">
    <name type="scientific">Clostridium perfringens (strain ATCC 13124 / DSM 756 / JCM 1290 / NCIMB 6125 / NCTC 8237 / Type A)</name>
    <dbReference type="NCBI Taxonomy" id="195103"/>
    <lineage>
        <taxon>Bacteria</taxon>
        <taxon>Bacillati</taxon>
        <taxon>Bacillota</taxon>
        <taxon>Clostridia</taxon>
        <taxon>Eubacteriales</taxon>
        <taxon>Clostridiaceae</taxon>
        <taxon>Clostridium</taxon>
    </lineage>
</organism>